<proteinExistence type="predicted"/>
<evidence type="ECO:0000313" key="6">
    <source>
        <dbReference type="Proteomes" id="UP001249851"/>
    </source>
</evidence>
<feature type="signal peptide" evidence="3">
    <location>
        <begin position="1"/>
        <end position="16"/>
    </location>
</feature>
<evidence type="ECO:0000256" key="3">
    <source>
        <dbReference type="SAM" id="SignalP"/>
    </source>
</evidence>
<feature type="chain" id="PRO_5042141834" description="EGF-like domain-containing protein" evidence="3">
    <location>
        <begin position="17"/>
        <end position="153"/>
    </location>
</feature>
<keyword evidence="3" id="KW-0732">Signal</keyword>
<name>A0AAD9QL03_ACRCE</name>
<dbReference type="PROSITE" id="PS00022">
    <property type="entry name" value="EGF_1"/>
    <property type="match status" value="1"/>
</dbReference>
<comment type="caution">
    <text evidence="5">The sequence shown here is derived from an EMBL/GenBank/DDBJ whole genome shotgun (WGS) entry which is preliminary data.</text>
</comment>
<protein>
    <recommendedName>
        <fullName evidence="4">EGF-like domain-containing protein</fullName>
    </recommendedName>
</protein>
<reference evidence="5" key="1">
    <citation type="journal article" date="2023" name="G3 (Bethesda)">
        <title>Whole genome assembly and annotation of the endangered Caribbean coral Acropora cervicornis.</title>
        <authorList>
            <person name="Selwyn J.D."/>
            <person name="Vollmer S.V."/>
        </authorList>
    </citation>
    <scope>NUCLEOTIDE SEQUENCE</scope>
    <source>
        <strain evidence="5">K2</strain>
    </source>
</reference>
<dbReference type="InterPro" id="IPR000742">
    <property type="entry name" value="EGF"/>
</dbReference>
<feature type="domain" description="EGF-like" evidence="4">
    <location>
        <begin position="101"/>
        <end position="145"/>
    </location>
</feature>
<dbReference type="AlphaFoldDB" id="A0AAD9QL03"/>
<keyword evidence="1" id="KW-0245">EGF-like domain</keyword>
<sequence length="153" mass="16913">MKTALVLFLLVGIVCAVKEKGKGESSKRKNESLDETSPDHKAVTGSWSFFHFLNLQQVCSNMKTALVLFVLVGIVCAVKEKGKGESSKRKSGSLDENSSSHKAECETQSERETYCLNGGTCFRIPSLNTGPQCHCTEYYAGHRCMYQYATIDE</sequence>
<evidence type="ECO:0000256" key="2">
    <source>
        <dbReference type="SAM" id="MobiDB-lite"/>
    </source>
</evidence>
<feature type="region of interest" description="Disordered" evidence="2">
    <location>
        <begin position="83"/>
        <end position="105"/>
    </location>
</feature>
<accession>A0AAD9QL03</accession>
<dbReference type="Gene3D" id="2.10.25.10">
    <property type="entry name" value="Laminin"/>
    <property type="match status" value="1"/>
</dbReference>
<dbReference type="EMBL" id="JARQWQ010000026">
    <property type="protein sequence ID" value="KAK2563213.1"/>
    <property type="molecule type" value="Genomic_DNA"/>
</dbReference>
<dbReference type="Pfam" id="PF00008">
    <property type="entry name" value="EGF"/>
    <property type="match status" value="1"/>
</dbReference>
<dbReference type="Proteomes" id="UP001249851">
    <property type="component" value="Unassembled WGS sequence"/>
</dbReference>
<dbReference type="SUPFAM" id="SSF57196">
    <property type="entry name" value="EGF/Laminin"/>
    <property type="match status" value="1"/>
</dbReference>
<feature type="disulfide bond" evidence="1">
    <location>
        <begin position="135"/>
        <end position="144"/>
    </location>
</feature>
<comment type="caution">
    <text evidence="1">Lacks conserved residue(s) required for the propagation of feature annotation.</text>
</comment>
<keyword evidence="6" id="KW-1185">Reference proteome</keyword>
<evidence type="ECO:0000256" key="1">
    <source>
        <dbReference type="PROSITE-ProRule" id="PRU00076"/>
    </source>
</evidence>
<evidence type="ECO:0000259" key="4">
    <source>
        <dbReference type="PROSITE" id="PS50026"/>
    </source>
</evidence>
<gene>
    <name evidence="5" type="ORF">P5673_013565</name>
</gene>
<dbReference type="PROSITE" id="PS50026">
    <property type="entry name" value="EGF_3"/>
    <property type="match status" value="1"/>
</dbReference>
<organism evidence="5 6">
    <name type="scientific">Acropora cervicornis</name>
    <name type="common">Staghorn coral</name>
    <dbReference type="NCBI Taxonomy" id="6130"/>
    <lineage>
        <taxon>Eukaryota</taxon>
        <taxon>Metazoa</taxon>
        <taxon>Cnidaria</taxon>
        <taxon>Anthozoa</taxon>
        <taxon>Hexacorallia</taxon>
        <taxon>Scleractinia</taxon>
        <taxon>Astrocoeniina</taxon>
        <taxon>Acroporidae</taxon>
        <taxon>Acropora</taxon>
    </lineage>
</organism>
<evidence type="ECO:0000313" key="5">
    <source>
        <dbReference type="EMBL" id="KAK2563213.1"/>
    </source>
</evidence>
<keyword evidence="1" id="KW-1015">Disulfide bond</keyword>
<reference evidence="5" key="2">
    <citation type="journal article" date="2023" name="Science">
        <title>Genomic signatures of disease resistance in endangered staghorn corals.</title>
        <authorList>
            <person name="Vollmer S.V."/>
            <person name="Selwyn J.D."/>
            <person name="Despard B.A."/>
            <person name="Roesel C.L."/>
        </authorList>
    </citation>
    <scope>NUCLEOTIDE SEQUENCE</scope>
    <source>
        <strain evidence="5">K2</strain>
    </source>
</reference>